<feature type="compositionally biased region" description="Polar residues" evidence="1">
    <location>
        <begin position="25"/>
        <end position="53"/>
    </location>
</feature>
<sequence length="176" mass="18895">MELDKTDETESFSRLWVEFLLTEANQGESQSQSRLQTSPSKLLSHGSMPSSPLHSPRRVASSSSPNGISSPTGFKFEFCATAIAERQGEGDHTLTPHGAYILCRGVVAYDTGSGGSPQTLSSGVGRGCWCNEVVLHRDEYSSSRPDQALGDLDNSLILHAADVSWVSVLDSDCGIF</sequence>
<accession>A0A8I2YR18</accession>
<evidence type="ECO:0000313" key="2">
    <source>
        <dbReference type="EMBL" id="KAG6377494.1"/>
    </source>
</evidence>
<dbReference type="EMBL" id="JAGFBS010000009">
    <property type="protein sequence ID" value="KAG6377494.1"/>
    <property type="molecule type" value="Genomic_DNA"/>
</dbReference>
<comment type="caution">
    <text evidence="2">The sequence shown here is derived from an EMBL/GenBank/DDBJ whole genome shotgun (WGS) entry which is preliminary data.</text>
</comment>
<gene>
    <name evidence="2" type="ORF">JVT61DRAFT_15302</name>
</gene>
<organism evidence="2 3">
    <name type="scientific">Boletus reticuloceps</name>
    <dbReference type="NCBI Taxonomy" id="495285"/>
    <lineage>
        <taxon>Eukaryota</taxon>
        <taxon>Fungi</taxon>
        <taxon>Dikarya</taxon>
        <taxon>Basidiomycota</taxon>
        <taxon>Agaricomycotina</taxon>
        <taxon>Agaricomycetes</taxon>
        <taxon>Agaricomycetidae</taxon>
        <taxon>Boletales</taxon>
        <taxon>Boletineae</taxon>
        <taxon>Boletaceae</taxon>
        <taxon>Boletoideae</taxon>
        <taxon>Boletus</taxon>
    </lineage>
</organism>
<protein>
    <submittedName>
        <fullName evidence="2">Uncharacterized protein</fullName>
    </submittedName>
</protein>
<reference evidence="2" key="1">
    <citation type="submission" date="2021-03" db="EMBL/GenBank/DDBJ databases">
        <title>Evolutionary innovations through gain and loss of genes in the ectomycorrhizal Boletales.</title>
        <authorList>
            <person name="Wu G."/>
            <person name="Miyauchi S."/>
            <person name="Morin E."/>
            <person name="Yang Z.-L."/>
            <person name="Xu J."/>
            <person name="Martin F.M."/>
        </authorList>
    </citation>
    <scope>NUCLEOTIDE SEQUENCE</scope>
    <source>
        <strain evidence="2">BR01</strain>
    </source>
</reference>
<keyword evidence="3" id="KW-1185">Reference proteome</keyword>
<proteinExistence type="predicted"/>
<evidence type="ECO:0000256" key="1">
    <source>
        <dbReference type="SAM" id="MobiDB-lite"/>
    </source>
</evidence>
<name>A0A8I2YR18_9AGAM</name>
<evidence type="ECO:0000313" key="3">
    <source>
        <dbReference type="Proteomes" id="UP000683000"/>
    </source>
</evidence>
<feature type="region of interest" description="Disordered" evidence="1">
    <location>
        <begin position="25"/>
        <end position="68"/>
    </location>
</feature>
<dbReference type="Proteomes" id="UP000683000">
    <property type="component" value="Unassembled WGS sequence"/>
</dbReference>
<dbReference type="AlphaFoldDB" id="A0A8I2YR18"/>